<keyword evidence="3" id="KW-1185">Reference proteome</keyword>
<evidence type="ECO:0000313" key="2">
    <source>
        <dbReference type="EMBL" id="KAH8491494.1"/>
    </source>
</evidence>
<name>A0A8T2XFQ6_POPDE</name>
<accession>A0A8T2XFQ6</accession>
<proteinExistence type="predicted"/>
<gene>
    <name evidence="2" type="ORF">H0E87_023573</name>
</gene>
<reference evidence="2" key="1">
    <citation type="journal article" date="2021" name="J. Hered.">
        <title>Genome Assembly of Salicaceae Populus deltoides (Eastern Cottonwood) I-69 Based on Nanopore Sequencing and Hi-C Technologies.</title>
        <authorList>
            <person name="Bai S."/>
            <person name="Wu H."/>
            <person name="Zhang J."/>
            <person name="Pan Z."/>
            <person name="Zhao W."/>
            <person name="Li Z."/>
            <person name="Tong C."/>
        </authorList>
    </citation>
    <scope>NUCLEOTIDE SEQUENCE</scope>
    <source>
        <tissue evidence="2">Leaf</tissue>
    </source>
</reference>
<organism evidence="2 3">
    <name type="scientific">Populus deltoides</name>
    <name type="common">Eastern poplar</name>
    <name type="synonym">Eastern cottonwood</name>
    <dbReference type="NCBI Taxonomy" id="3696"/>
    <lineage>
        <taxon>Eukaryota</taxon>
        <taxon>Viridiplantae</taxon>
        <taxon>Streptophyta</taxon>
        <taxon>Embryophyta</taxon>
        <taxon>Tracheophyta</taxon>
        <taxon>Spermatophyta</taxon>
        <taxon>Magnoliopsida</taxon>
        <taxon>eudicotyledons</taxon>
        <taxon>Gunneridae</taxon>
        <taxon>Pentapetalae</taxon>
        <taxon>rosids</taxon>
        <taxon>fabids</taxon>
        <taxon>Malpighiales</taxon>
        <taxon>Salicaceae</taxon>
        <taxon>Saliceae</taxon>
        <taxon>Populus</taxon>
    </lineage>
</organism>
<sequence length="115" mass="12810">MEEQGEIVPTFKTMAARICSPVCIDMVISILATTGQSPSFQTYSSTWWADTESSQQLPRSNNIDIWKYAGFSANHKGTEVVRKCQPHMVKNDQSSESSGNSNLANRAVKTQEEQH</sequence>
<dbReference type="AlphaFoldDB" id="A0A8T2XFQ6"/>
<dbReference type="Proteomes" id="UP000807159">
    <property type="component" value="Chromosome 13"/>
</dbReference>
<feature type="region of interest" description="Disordered" evidence="1">
    <location>
        <begin position="86"/>
        <end position="115"/>
    </location>
</feature>
<evidence type="ECO:0000313" key="3">
    <source>
        <dbReference type="Proteomes" id="UP000807159"/>
    </source>
</evidence>
<evidence type="ECO:0000256" key="1">
    <source>
        <dbReference type="SAM" id="MobiDB-lite"/>
    </source>
</evidence>
<feature type="compositionally biased region" description="Polar residues" evidence="1">
    <location>
        <begin position="91"/>
        <end position="104"/>
    </location>
</feature>
<dbReference type="EMBL" id="JACEGQ020000013">
    <property type="protein sequence ID" value="KAH8491494.1"/>
    <property type="molecule type" value="Genomic_DNA"/>
</dbReference>
<comment type="caution">
    <text evidence="2">The sequence shown here is derived from an EMBL/GenBank/DDBJ whole genome shotgun (WGS) entry which is preliminary data.</text>
</comment>
<protein>
    <submittedName>
        <fullName evidence="2">Uncharacterized protein</fullName>
    </submittedName>
</protein>